<dbReference type="PANTHER" id="PTHR47426:SF3">
    <property type="entry name" value="GCN5-RELATED N-ACETYLTRANSFERASE 6, CHLOROPLASTIC"/>
    <property type="match status" value="1"/>
</dbReference>
<feature type="domain" description="N-acetyltransferase" evidence="2">
    <location>
        <begin position="193"/>
        <end position="330"/>
    </location>
</feature>
<dbReference type="EMBL" id="JBAMMX010000003">
    <property type="protein sequence ID" value="KAK6944748.1"/>
    <property type="molecule type" value="Genomic_DNA"/>
</dbReference>
<organism evidence="3 4">
    <name type="scientific">Dillenia turbinata</name>
    <dbReference type="NCBI Taxonomy" id="194707"/>
    <lineage>
        <taxon>Eukaryota</taxon>
        <taxon>Viridiplantae</taxon>
        <taxon>Streptophyta</taxon>
        <taxon>Embryophyta</taxon>
        <taxon>Tracheophyta</taxon>
        <taxon>Spermatophyta</taxon>
        <taxon>Magnoliopsida</taxon>
        <taxon>eudicotyledons</taxon>
        <taxon>Gunneridae</taxon>
        <taxon>Pentapetalae</taxon>
        <taxon>Dilleniales</taxon>
        <taxon>Dilleniaceae</taxon>
        <taxon>Dillenia</taxon>
    </lineage>
</organism>
<feature type="transmembrane region" description="Helical" evidence="1">
    <location>
        <begin position="41"/>
        <end position="63"/>
    </location>
</feature>
<evidence type="ECO:0000256" key="1">
    <source>
        <dbReference type="SAM" id="Phobius"/>
    </source>
</evidence>
<dbReference type="InterPro" id="IPR000182">
    <property type="entry name" value="GNAT_dom"/>
</dbReference>
<keyword evidence="1" id="KW-0812">Transmembrane</keyword>
<dbReference type="Pfam" id="PF00583">
    <property type="entry name" value="Acetyltransf_1"/>
    <property type="match status" value="1"/>
</dbReference>
<keyword evidence="4" id="KW-1185">Reference proteome</keyword>
<feature type="non-terminal residue" evidence="3">
    <location>
        <position position="1"/>
    </location>
</feature>
<name>A0AAN8ZS27_9MAGN</name>
<dbReference type="GO" id="GO:0016747">
    <property type="term" value="F:acyltransferase activity, transferring groups other than amino-acyl groups"/>
    <property type="evidence" value="ECO:0007669"/>
    <property type="project" value="InterPro"/>
</dbReference>
<dbReference type="AlphaFoldDB" id="A0AAN8ZS27"/>
<dbReference type="Proteomes" id="UP001370490">
    <property type="component" value="Unassembled WGS sequence"/>
</dbReference>
<dbReference type="PROSITE" id="PS51186">
    <property type="entry name" value="GNAT"/>
    <property type="match status" value="1"/>
</dbReference>
<dbReference type="InterPro" id="IPR016181">
    <property type="entry name" value="Acyl_CoA_acyltransferase"/>
</dbReference>
<keyword evidence="1" id="KW-0472">Membrane</keyword>
<dbReference type="Gene3D" id="3.40.630.30">
    <property type="match status" value="1"/>
</dbReference>
<proteinExistence type="predicted"/>
<keyword evidence="1" id="KW-1133">Transmembrane helix</keyword>
<evidence type="ECO:0000259" key="2">
    <source>
        <dbReference type="PROSITE" id="PS51186"/>
    </source>
</evidence>
<sequence length="330" mass="38497">VDNSNSTETPAIASMSTMALYPPEFLRVSCHGTQIRPRIRFPYALCTMMIIIFLDFLLIFKLYEQKKILKFHREMDPTPKQTRTKEDMFLQIQTPSVAQSAIPSSRPSNLRFDRLQPSDQELVKENRFEFGQFVAREALLDEEYWTAAWLRAESHWEDRTNERYVENFKRKFADQEFNALKRRCTIQHGQKSICIVTVEKQDKNKKRTVLKSVVGTLDLSIRYLSHGETFPGEQTKTPLFCSINRTEMNRYGYVANLCVAKPARRRGIASNMLHFAVEMAKINGAPQVFVHVHRMNQPAQELYQKLGFEMVEMACPQLEEDQTYLFCCKL</sequence>
<dbReference type="CDD" id="cd04301">
    <property type="entry name" value="NAT_SF"/>
    <property type="match status" value="1"/>
</dbReference>
<gene>
    <name evidence="3" type="ORF">RJ641_025850</name>
</gene>
<comment type="caution">
    <text evidence="3">The sequence shown here is derived from an EMBL/GenBank/DDBJ whole genome shotgun (WGS) entry which is preliminary data.</text>
</comment>
<evidence type="ECO:0000313" key="4">
    <source>
        <dbReference type="Proteomes" id="UP001370490"/>
    </source>
</evidence>
<protein>
    <submittedName>
        <fullName evidence="3">GNAT domain</fullName>
    </submittedName>
</protein>
<dbReference type="PANTHER" id="PTHR47426">
    <property type="entry name" value="ACYL-COA N-ACYLTRANSFERASES (NAT) SUPERFAMILY PROTEIN"/>
    <property type="match status" value="1"/>
</dbReference>
<reference evidence="3 4" key="1">
    <citation type="submission" date="2023-12" db="EMBL/GenBank/DDBJ databases">
        <title>A high-quality genome assembly for Dillenia turbinata (Dilleniales).</title>
        <authorList>
            <person name="Chanderbali A."/>
        </authorList>
    </citation>
    <scope>NUCLEOTIDE SEQUENCE [LARGE SCALE GENOMIC DNA]</scope>
    <source>
        <strain evidence="3">LSX21</strain>
        <tissue evidence="3">Leaf</tissue>
    </source>
</reference>
<accession>A0AAN8ZS27</accession>
<dbReference type="SUPFAM" id="SSF55729">
    <property type="entry name" value="Acyl-CoA N-acyltransferases (Nat)"/>
    <property type="match status" value="1"/>
</dbReference>
<evidence type="ECO:0000313" key="3">
    <source>
        <dbReference type="EMBL" id="KAK6944748.1"/>
    </source>
</evidence>